<dbReference type="GO" id="GO:0008233">
    <property type="term" value="F:peptidase activity"/>
    <property type="evidence" value="ECO:0007669"/>
    <property type="project" value="UniProtKB-KW"/>
</dbReference>
<evidence type="ECO:0000256" key="3">
    <source>
        <dbReference type="ARBA" id="ARBA00022801"/>
    </source>
</evidence>
<dbReference type="EMBL" id="KU640380">
    <property type="protein sequence ID" value="AMQ66591.1"/>
    <property type="molecule type" value="Genomic_DNA"/>
</dbReference>
<dbReference type="InterPro" id="IPR054613">
    <property type="entry name" value="Peptidase_S78_dom"/>
</dbReference>
<dbReference type="GeneID" id="28799476"/>
<name>A0A142F1D4_9CAUD</name>
<reference evidence="7 8" key="1">
    <citation type="submission" date="2016-01" db="EMBL/GenBank/DDBJ databases">
        <title>Isolation and characterization of bacteriophages from East Africa Rift Valley soda lakes.</title>
        <authorList>
            <person name="van Zyl L.J."/>
            <person name="Nemavhulani S."/>
            <person name="Cowan D.A."/>
            <person name="Trindade M.I."/>
        </authorList>
    </citation>
    <scope>NUCLEOTIDE SEQUENCE [LARGE SCALE GENOMIC DNA]</scope>
</reference>
<evidence type="ECO:0000313" key="8">
    <source>
        <dbReference type="Proteomes" id="UP000201588"/>
    </source>
</evidence>
<evidence type="ECO:0000256" key="4">
    <source>
        <dbReference type="ARBA" id="ARBA00022950"/>
    </source>
</evidence>
<dbReference type="GO" id="GO:0046797">
    <property type="term" value="P:viral procapsid maturation"/>
    <property type="evidence" value="ECO:0007669"/>
    <property type="project" value="UniProtKB-KW"/>
</dbReference>
<organism evidence="7 8">
    <name type="scientific">Bacillus phage Shbh1</name>
    <dbReference type="NCBI Taxonomy" id="1796992"/>
    <lineage>
        <taxon>Viruses</taxon>
        <taxon>Duplodnaviria</taxon>
        <taxon>Heunggongvirae</taxon>
        <taxon>Uroviricota</taxon>
        <taxon>Caudoviricetes</taxon>
        <taxon>Herelleviridae</taxon>
        <taxon>Bastillevirinae</taxon>
        <taxon>Shalavirus</taxon>
        <taxon>Shalavirus Shbh1</taxon>
    </lineage>
</organism>
<feature type="domain" description="Prohead serine protease" evidence="6">
    <location>
        <begin position="82"/>
        <end position="174"/>
    </location>
</feature>
<dbReference type="Pfam" id="PF04586">
    <property type="entry name" value="Peptidase_S78"/>
    <property type="match status" value="1"/>
</dbReference>
<keyword evidence="5" id="KW-1273">Viral capsid maturation</keyword>
<keyword evidence="8" id="KW-1185">Reference proteome</keyword>
<keyword evidence="2 7" id="KW-0645">Protease</keyword>
<evidence type="ECO:0000256" key="5">
    <source>
        <dbReference type="ARBA" id="ARBA00023045"/>
    </source>
</evidence>
<evidence type="ECO:0000256" key="1">
    <source>
        <dbReference type="ARBA" id="ARBA00022612"/>
    </source>
</evidence>
<protein>
    <submittedName>
        <fullName evidence="7">Putative prohead protease</fullName>
    </submittedName>
</protein>
<evidence type="ECO:0000259" key="6">
    <source>
        <dbReference type="Pfam" id="PF04586"/>
    </source>
</evidence>
<evidence type="ECO:0000256" key="2">
    <source>
        <dbReference type="ARBA" id="ARBA00022670"/>
    </source>
</evidence>
<dbReference type="GO" id="GO:0006508">
    <property type="term" value="P:proteolysis"/>
    <property type="evidence" value="ECO:0007669"/>
    <property type="project" value="UniProtKB-KW"/>
</dbReference>
<keyword evidence="4" id="KW-0118">Viral capsid assembly</keyword>
<dbReference type="RefSeq" id="YP_009275281.1">
    <property type="nucleotide sequence ID" value="NC_030925.1"/>
</dbReference>
<accession>A0A142F1D4</accession>
<dbReference type="KEGG" id="vg:28799476"/>
<sequence>MVKSVLDKQTGRFDIFAPIDISNSIEKSNKNPNDKSWYVKGYATTPDLDLQEDIIDPKGIEISHFLQHGYLNYEHYQGDEYKIGAPTDGTHVDDVGLYVEGKLYKHNPYAKSIWDLANNIAKSGIDRKLGFSIEGFARKRNDEDPRIIEKCYITNVAITTNPANPQATWDAILKTFVTGHGITPETQVDGAALRAESFARSLYNLSFTYKACEDPTEFKELWKEIGSYLDSMDRYSHECAIMYLQLSKGYSRKEAITKLDKWLHN</sequence>
<proteinExistence type="predicted"/>
<dbReference type="Proteomes" id="UP000201588">
    <property type="component" value="Segment"/>
</dbReference>
<keyword evidence="3" id="KW-0378">Hydrolase</keyword>
<keyword evidence="1" id="KW-1188">Viral release from host cell</keyword>
<evidence type="ECO:0000313" key="7">
    <source>
        <dbReference type="EMBL" id="AMQ66591.1"/>
    </source>
</evidence>
<dbReference type="OrthoDB" id="6085at10239"/>